<accession>A0AAP0G403</accession>
<reference evidence="1 2" key="1">
    <citation type="journal article" date="2022" name="Nat. Plants">
        <title>Genomes of leafy and leafless Platanthera orchids illuminate the evolution of mycoheterotrophy.</title>
        <authorList>
            <person name="Li M.H."/>
            <person name="Liu K.W."/>
            <person name="Li Z."/>
            <person name="Lu H.C."/>
            <person name="Ye Q.L."/>
            <person name="Zhang D."/>
            <person name="Wang J.Y."/>
            <person name="Li Y.F."/>
            <person name="Zhong Z.M."/>
            <person name="Liu X."/>
            <person name="Yu X."/>
            <person name="Liu D.K."/>
            <person name="Tu X.D."/>
            <person name="Liu B."/>
            <person name="Hao Y."/>
            <person name="Liao X.Y."/>
            <person name="Jiang Y.T."/>
            <person name="Sun W.H."/>
            <person name="Chen J."/>
            <person name="Chen Y.Q."/>
            <person name="Ai Y."/>
            <person name="Zhai J.W."/>
            <person name="Wu S.S."/>
            <person name="Zhou Z."/>
            <person name="Hsiao Y.Y."/>
            <person name="Wu W.L."/>
            <person name="Chen Y.Y."/>
            <person name="Lin Y.F."/>
            <person name="Hsu J.L."/>
            <person name="Li C.Y."/>
            <person name="Wang Z.W."/>
            <person name="Zhao X."/>
            <person name="Zhong W.Y."/>
            <person name="Ma X.K."/>
            <person name="Ma L."/>
            <person name="Huang J."/>
            <person name="Chen G.Z."/>
            <person name="Huang M.Z."/>
            <person name="Huang L."/>
            <person name="Peng D.H."/>
            <person name="Luo Y.B."/>
            <person name="Zou S.Q."/>
            <person name="Chen S.P."/>
            <person name="Lan S."/>
            <person name="Tsai W.C."/>
            <person name="Van de Peer Y."/>
            <person name="Liu Z.J."/>
        </authorList>
    </citation>
    <scope>NUCLEOTIDE SEQUENCE [LARGE SCALE GENOMIC DNA]</scope>
    <source>
        <strain evidence="1">Lor287</strain>
    </source>
</reference>
<dbReference type="AlphaFoldDB" id="A0AAP0G403"/>
<sequence>MSSKVNSENAITSYAFAHQHKAKQLIESALSLFVDNISVLTQRDEYKELVEKDPRLVA</sequence>
<gene>
    <name evidence="1" type="ORF">KSP39_PZI014123</name>
</gene>
<dbReference type="Proteomes" id="UP001418222">
    <property type="component" value="Unassembled WGS sequence"/>
</dbReference>
<proteinExistence type="predicted"/>
<evidence type="ECO:0000313" key="1">
    <source>
        <dbReference type="EMBL" id="KAK8936154.1"/>
    </source>
</evidence>
<keyword evidence="2" id="KW-1185">Reference proteome</keyword>
<evidence type="ECO:0000313" key="2">
    <source>
        <dbReference type="Proteomes" id="UP001418222"/>
    </source>
</evidence>
<dbReference type="EMBL" id="JBBWWQ010000011">
    <property type="protein sequence ID" value="KAK8936154.1"/>
    <property type="molecule type" value="Genomic_DNA"/>
</dbReference>
<organism evidence="1 2">
    <name type="scientific">Platanthera zijinensis</name>
    <dbReference type="NCBI Taxonomy" id="2320716"/>
    <lineage>
        <taxon>Eukaryota</taxon>
        <taxon>Viridiplantae</taxon>
        <taxon>Streptophyta</taxon>
        <taxon>Embryophyta</taxon>
        <taxon>Tracheophyta</taxon>
        <taxon>Spermatophyta</taxon>
        <taxon>Magnoliopsida</taxon>
        <taxon>Liliopsida</taxon>
        <taxon>Asparagales</taxon>
        <taxon>Orchidaceae</taxon>
        <taxon>Orchidoideae</taxon>
        <taxon>Orchideae</taxon>
        <taxon>Orchidinae</taxon>
        <taxon>Platanthera</taxon>
    </lineage>
</organism>
<name>A0AAP0G403_9ASPA</name>
<comment type="caution">
    <text evidence="1">The sequence shown here is derived from an EMBL/GenBank/DDBJ whole genome shotgun (WGS) entry which is preliminary data.</text>
</comment>
<protein>
    <submittedName>
        <fullName evidence="1">BTB/POZ domain-containing protein</fullName>
    </submittedName>
</protein>
<dbReference type="CDD" id="cd14733">
    <property type="entry name" value="BACK"/>
    <property type="match status" value="1"/>
</dbReference>
<dbReference type="Gene3D" id="1.25.40.420">
    <property type="match status" value="1"/>
</dbReference>